<accession>A0ABS7VMU0</accession>
<comment type="caution">
    <text evidence="2">The sequence shown here is derived from an EMBL/GenBank/DDBJ whole genome shotgun (WGS) entry which is preliminary data.</text>
</comment>
<dbReference type="Proteomes" id="UP000704176">
    <property type="component" value="Unassembled WGS sequence"/>
</dbReference>
<feature type="region of interest" description="Disordered" evidence="1">
    <location>
        <begin position="1"/>
        <end position="20"/>
    </location>
</feature>
<evidence type="ECO:0000313" key="2">
    <source>
        <dbReference type="EMBL" id="MBZ6076850.1"/>
    </source>
</evidence>
<dbReference type="RefSeq" id="WP_224313172.1">
    <property type="nucleotide sequence ID" value="NZ_JAIRBM010000007.1"/>
</dbReference>
<name>A0ABS7VMU0_9HYPH</name>
<evidence type="ECO:0000256" key="1">
    <source>
        <dbReference type="SAM" id="MobiDB-lite"/>
    </source>
</evidence>
<reference evidence="2 3" key="1">
    <citation type="submission" date="2021-09" db="EMBL/GenBank/DDBJ databases">
        <title>The complete genome sequence of a new microorganism.</title>
        <authorList>
            <person name="Zi Z."/>
        </authorList>
    </citation>
    <scope>NUCLEOTIDE SEQUENCE [LARGE SCALE GENOMIC DNA]</scope>
    <source>
        <strain evidence="2 3">WGZ8</strain>
    </source>
</reference>
<protein>
    <submittedName>
        <fullName evidence="2">Uncharacterized protein</fullName>
    </submittedName>
</protein>
<keyword evidence="3" id="KW-1185">Reference proteome</keyword>
<gene>
    <name evidence="2" type="ORF">K9B37_11245</name>
</gene>
<sequence length="84" mass="8646">MLSPAFSSTVLPSLGSGGSDIRVEMTIPEELGTAVVEVMHGQTASGGPIGTDPALHDARGRIAAISSLAPQEVFVSARAWQLPF</sequence>
<evidence type="ECO:0000313" key="3">
    <source>
        <dbReference type="Proteomes" id="UP000704176"/>
    </source>
</evidence>
<dbReference type="EMBL" id="JAIRBM010000007">
    <property type="protein sequence ID" value="MBZ6076850.1"/>
    <property type="molecule type" value="Genomic_DNA"/>
</dbReference>
<feature type="compositionally biased region" description="Polar residues" evidence="1">
    <location>
        <begin position="1"/>
        <end position="11"/>
    </location>
</feature>
<proteinExistence type="predicted"/>
<organism evidence="2 3">
    <name type="scientific">Microvirga puerhi</name>
    <dbReference type="NCBI Taxonomy" id="2876078"/>
    <lineage>
        <taxon>Bacteria</taxon>
        <taxon>Pseudomonadati</taxon>
        <taxon>Pseudomonadota</taxon>
        <taxon>Alphaproteobacteria</taxon>
        <taxon>Hyphomicrobiales</taxon>
        <taxon>Methylobacteriaceae</taxon>
        <taxon>Microvirga</taxon>
    </lineage>
</organism>